<proteinExistence type="inferred from homology"/>
<dbReference type="Pfam" id="PF01841">
    <property type="entry name" value="Transglut_core"/>
    <property type="match status" value="1"/>
</dbReference>
<dbReference type="SUPFAM" id="SSF49785">
    <property type="entry name" value="Galactose-binding domain-like"/>
    <property type="match status" value="1"/>
</dbReference>
<reference evidence="14 15" key="1">
    <citation type="journal article" date="2022" name="Nat. Ecol. Evol.">
        <title>A masculinizing supergene underlies an exaggerated male reproductive morph in a spider.</title>
        <authorList>
            <person name="Hendrickx F."/>
            <person name="De Corte Z."/>
            <person name="Sonet G."/>
            <person name="Van Belleghem S.M."/>
            <person name="Kostlbacher S."/>
            <person name="Vangestel C."/>
        </authorList>
    </citation>
    <scope>NUCLEOTIDE SEQUENCE [LARGE SCALE GENOMIC DNA]</scope>
    <source>
        <strain evidence="14">W744_W776</strain>
    </source>
</reference>
<dbReference type="InterPro" id="IPR006588">
    <property type="entry name" value="Peptide_N_glycanase_PAW_dom"/>
</dbReference>
<evidence type="ECO:0000256" key="7">
    <source>
        <dbReference type="ARBA" id="ARBA00022490"/>
    </source>
</evidence>
<dbReference type="GO" id="GO:0000224">
    <property type="term" value="F:peptide-N4-(N-acetyl-beta-glucosaminyl)asparagine amidase activity"/>
    <property type="evidence" value="ECO:0007669"/>
    <property type="project" value="UniProtKB-EC"/>
</dbReference>
<accession>A0AAV6V0Q0</accession>
<dbReference type="Gene3D" id="2.60.120.1020">
    <property type="entry name" value="Peptide N glycanase, PAW domain"/>
    <property type="match status" value="1"/>
</dbReference>
<dbReference type="GO" id="GO:0005634">
    <property type="term" value="C:nucleus"/>
    <property type="evidence" value="ECO:0007669"/>
    <property type="project" value="TreeGrafter"/>
</dbReference>
<comment type="similarity">
    <text evidence="4 12">Belongs to the transglutaminase-like superfamily. PNGase family.</text>
</comment>
<feature type="domain" description="PAW" evidence="13">
    <location>
        <begin position="291"/>
        <end position="494"/>
    </location>
</feature>
<comment type="caution">
    <text evidence="14">The sequence shown here is derived from an EMBL/GenBank/DDBJ whole genome shotgun (WGS) entry which is preliminary data.</text>
</comment>
<dbReference type="Proteomes" id="UP000827092">
    <property type="component" value="Unassembled WGS sequence"/>
</dbReference>
<keyword evidence="15" id="KW-1185">Reference proteome</keyword>
<evidence type="ECO:0000256" key="3">
    <source>
        <dbReference type="ARBA" id="ARBA00004496"/>
    </source>
</evidence>
<evidence type="ECO:0000256" key="5">
    <source>
        <dbReference type="ARBA" id="ARBA00012158"/>
    </source>
</evidence>
<evidence type="ECO:0000256" key="1">
    <source>
        <dbReference type="ARBA" id="ARBA00001650"/>
    </source>
</evidence>
<evidence type="ECO:0000313" key="15">
    <source>
        <dbReference type="Proteomes" id="UP000827092"/>
    </source>
</evidence>
<dbReference type="Gene3D" id="2.20.25.10">
    <property type="match status" value="1"/>
</dbReference>
<dbReference type="InterPro" id="IPR038680">
    <property type="entry name" value="PAW_sf"/>
</dbReference>
<comment type="subcellular location">
    <subcellularLocation>
        <location evidence="3">Cytoplasm</location>
    </subcellularLocation>
</comment>
<dbReference type="InterPro" id="IPR002931">
    <property type="entry name" value="Transglutaminase-like"/>
</dbReference>
<evidence type="ECO:0000256" key="4">
    <source>
        <dbReference type="ARBA" id="ARBA00009390"/>
    </source>
</evidence>
<evidence type="ECO:0000256" key="8">
    <source>
        <dbReference type="ARBA" id="ARBA00022723"/>
    </source>
</evidence>
<comment type="catalytic activity">
    <reaction evidence="1">
        <text>Hydrolysis of an N(4)-(acetyl-beta-D-glucosaminyl)asparagine residue in which the glucosamine residue may be further glycosylated, to yield a (substituted) N-acetyl-beta-D-glucosaminylamine and a peptide containing an aspartate residue.</text>
        <dbReference type="EC" id="3.5.1.52"/>
    </reaction>
</comment>
<dbReference type="AlphaFoldDB" id="A0AAV6V0Q0"/>
<keyword evidence="10" id="KW-0862">Zinc</keyword>
<evidence type="ECO:0000256" key="9">
    <source>
        <dbReference type="ARBA" id="ARBA00022801"/>
    </source>
</evidence>
<evidence type="ECO:0000313" key="14">
    <source>
        <dbReference type="EMBL" id="KAG8189121.1"/>
    </source>
</evidence>
<keyword evidence="8" id="KW-0479">Metal-binding</keyword>
<evidence type="ECO:0000256" key="11">
    <source>
        <dbReference type="ARBA" id="ARBA00032901"/>
    </source>
</evidence>
<dbReference type="PANTHER" id="PTHR12143:SF19">
    <property type="entry name" value="PEPTIDE-N(4)-(N-ACETYL-BETA-GLUCOSAMINYL)ASPARAGINE AMIDASE"/>
    <property type="match status" value="1"/>
</dbReference>
<keyword evidence="9" id="KW-0378">Hydrolase</keyword>
<dbReference type="GO" id="GO:0046872">
    <property type="term" value="F:metal ion binding"/>
    <property type="evidence" value="ECO:0007669"/>
    <property type="project" value="UniProtKB-KW"/>
</dbReference>
<keyword evidence="7" id="KW-0963">Cytoplasm</keyword>
<dbReference type="InterPro" id="IPR038765">
    <property type="entry name" value="Papain-like_cys_pep_sf"/>
</dbReference>
<evidence type="ECO:0000256" key="12">
    <source>
        <dbReference type="PROSITE-ProRule" id="PRU00731"/>
    </source>
</evidence>
<evidence type="ECO:0000256" key="6">
    <source>
        <dbReference type="ARBA" id="ARBA00018546"/>
    </source>
</evidence>
<dbReference type="Gene3D" id="3.10.620.30">
    <property type="match status" value="1"/>
</dbReference>
<evidence type="ECO:0000256" key="2">
    <source>
        <dbReference type="ARBA" id="ARBA00001947"/>
    </source>
</evidence>
<dbReference type="PROSITE" id="PS51398">
    <property type="entry name" value="PAW"/>
    <property type="match status" value="1"/>
</dbReference>
<name>A0AAV6V0Q0_9ARAC</name>
<dbReference type="InterPro" id="IPR008979">
    <property type="entry name" value="Galactose-bd-like_sf"/>
</dbReference>
<comment type="cofactor">
    <cofactor evidence="2">
        <name>Zn(2+)</name>
        <dbReference type="ChEBI" id="CHEBI:29105"/>
    </cofactor>
</comment>
<organism evidence="14 15">
    <name type="scientific">Oedothorax gibbosus</name>
    <dbReference type="NCBI Taxonomy" id="931172"/>
    <lineage>
        <taxon>Eukaryota</taxon>
        <taxon>Metazoa</taxon>
        <taxon>Ecdysozoa</taxon>
        <taxon>Arthropoda</taxon>
        <taxon>Chelicerata</taxon>
        <taxon>Arachnida</taxon>
        <taxon>Araneae</taxon>
        <taxon>Araneomorphae</taxon>
        <taxon>Entelegynae</taxon>
        <taxon>Araneoidea</taxon>
        <taxon>Linyphiidae</taxon>
        <taxon>Erigoninae</taxon>
        <taxon>Oedothorax</taxon>
    </lineage>
</organism>
<dbReference type="PANTHER" id="PTHR12143">
    <property type="entry name" value="PEPTIDE N-GLYCANASE PNGASE -RELATED"/>
    <property type="match status" value="1"/>
</dbReference>
<evidence type="ECO:0000256" key="10">
    <source>
        <dbReference type="ARBA" id="ARBA00022833"/>
    </source>
</evidence>
<sequence>MEPINLVEEKFAAEIENKLGLNRYYTDAVLLRHAFHFIPFEELKVKATLRFSMLDDEQTEVNLEDCIVIELLHWFKNSFFTWFDAPKCELCSITAENRGVVEPNSAEAMYGASRVELYQCPKCQKHFRFPRYTDVKKLLQTRTGRCGEWASCFTLLCHALEYDVRLVYDFNDHVWCEVYSQARNKWTHCDPCENTYDKPLLYELGWKKRITYVIAFSPTEVQDVTWRYTTDFDKVLRQRQGCREEFVLSCIRFFQTSLEQKLDKDELSTLQYRRLMELADFLTPPVHVGDSYGGRSSGSMAWRLARGEVVPKESGYVFRLTPEEISRKRFIIKYRCADDKYVRTTSGLAETVGWNACVHTHSNVFRKVEEDWKMVYVSRTEGSPIGIISWKFDFSGSDLVISELRLQLHSETFENGKVTCTIAPNCNEANKKVYSSGFARSLRTDDLNGYSSFLLSVELTDGSGSNAWQHSQLFRQSTNSQEYPFEVEVIFDKNN</sequence>
<dbReference type="GO" id="GO:0005829">
    <property type="term" value="C:cytosol"/>
    <property type="evidence" value="ECO:0007669"/>
    <property type="project" value="TreeGrafter"/>
</dbReference>
<dbReference type="SMART" id="SM00460">
    <property type="entry name" value="TGc"/>
    <property type="match status" value="1"/>
</dbReference>
<dbReference type="EMBL" id="JAFNEN010000221">
    <property type="protein sequence ID" value="KAG8189121.1"/>
    <property type="molecule type" value="Genomic_DNA"/>
</dbReference>
<protein>
    <recommendedName>
        <fullName evidence="6">Peptide-N(4)-(N-acetyl-beta-glucosaminyl)asparagine amidase</fullName>
        <ecNumber evidence="5">3.5.1.52</ecNumber>
    </recommendedName>
    <alternativeName>
        <fullName evidence="11">Peptide:N-glycanase</fullName>
    </alternativeName>
</protein>
<dbReference type="GO" id="GO:0006516">
    <property type="term" value="P:glycoprotein catabolic process"/>
    <property type="evidence" value="ECO:0007669"/>
    <property type="project" value="InterPro"/>
</dbReference>
<evidence type="ECO:0000259" key="13">
    <source>
        <dbReference type="PROSITE" id="PS51398"/>
    </source>
</evidence>
<dbReference type="SUPFAM" id="SSF54001">
    <property type="entry name" value="Cysteine proteinases"/>
    <property type="match status" value="1"/>
</dbReference>
<dbReference type="EC" id="3.5.1.52" evidence="5"/>
<dbReference type="Pfam" id="PF04721">
    <property type="entry name" value="PAW"/>
    <property type="match status" value="1"/>
</dbReference>
<dbReference type="InterPro" id="IPR050883">
    <property type="entry name" value="PNGase"/>
</dbReference>
<gene>
    <name evidence="14" type="ORF">JTE90_028660</name>
</gene>